<dbReference type="EMBL" id="NWSH01000105">
    <property type="protein sequence ID" value="PCG79515.1"/>
    <property type="molecule type" value="Genomic_DNA"/>
</dbReference>
<keyword evidence="1" id="KW-0812">Transmembrane</keyword>
<evidence type="ECO:0008006" key="3">
    <source>
        <dbReference type="Google" id="ProtNLM"/>
    </source>
</evidence>
<keyword evidence="1" id="KW-0472">Membrane</keyword>
<accession>A0A2A4K5J6</accession>
<reference evidence="2" key="1">
    <citation type="submission" date="2017-09" db="EMBL/GenBank/DDBJ databases">
        <title>Contemporary evolution of a Lepidopteran species, Heliothis virescens, in response to modern agricultural practices.</title>
        <authorList>
            <person name="Fritz M.L."/>
            <person name="Deyonke A.M."/>
            <person name="Papanicolaou A."/>
            <person name="Micinski S."/>
            <person name="Westbrook J."/>
            <person name="Gould F."/>
        </authorList>
    </citation>
    <scope>NUCLEOTIDE SEQUENCE [LARGE SCALE GENOMIC DNA]</scope>
    <source>
        <strain evidence="2">HvINT-</strain>
        <tissue evidence="2">Whole body</tissue>
    </source>
</reference>
<protein>
    <recommendedName>
        <fullName evidence="3">NADH dehydrogenase [ubiquinone] 1 beta subcomplex subunit 8, mitochondrial</fullName>
    </recommendedName>
</protein>
<dbReference type="STRING" id="7102.A0A2A4K5J6"/>
<dbReference type="AlphaFoldDB" id="A0A2A4K5J6"/>
<gene>
    <name evidence="2" type="ORF">B5V51_296</name>
</gene>
<dbReference type="GO" id="GO:0005739">
    <property type="term" value="C:mitochondrion"/>
    <property type="evidence" value="ECO:0007669"/>
    <property type="project" value="InterPro"/>
</dbReference>
<dbReference type="Pfam" id="PF05821">
    <property type="entry name" value="NDUF_B8"/>
    <property type="match status" value="1"/>
</dbReference>
<evidence type="ECO:0000256" key="1">
    <source>
        <dbReference type="SAM" id="Phobius"/>
    </source>
</evidence>
<dbReference type="InterPro" id="IPR008699">
    <property type="entry name" value="NDUFB8"/>
</dbReference>
<dbReference type="PANTHER" id="PTHR12840:SF1">
    <property type="entry name" value="NADH DEHYDROGENASE [UBIQUINONE] 1 BETA SUBCOMPLEX SUBUNIT 8, MITOCHONDRIAL"/>
    <property type="match status" value="1"/>
</dbReference>
<proteinExistence type="predicted"/>
<keyword evidence="1" id="KW-1133">Transmembrane helix</keyword>
<evidence type="ECO:0000313" key="2">
    <source>
        <dbReference type="EMBL" id="PCG79515.1"/>
    </source>
</evidence>
<sequence>MASSLIKKALFSNPVSARKTFGIIYNATRNHWNYQYMPGPYPKTPEQREAAAKKYGMTIEEYQPYPEHMGYGDYPKLPDIGEDSKDPHYPYDNPELKRNFNEPINARMEIFGGDRYDPSMKRRFSLLHQWVWFLGTIGGSLALFFYLEDFKVGRPVTAKQYPSAGPHYLFDSAQ</sequence>
<feature type="transmembrane region" description="Helical" evidence="1">
    <location>
        <begin position="130"/>
        <end position="147"/>
    </location>
</feature>
<dbReference type="PANTHER" id="PTHR12840">
    <property type="entry name" value="NADH-UBIQUINONE OXIDOREDUCTASE ASHI SUBUNIT"/>
    <property type="match status" value="1"/>
</dbReference>
<comment type="caution">
    <text evidence="2">The sequence shown here is derived from an EMBL/GenBank/DDBJ whole genome shotgun (WGS) entry which is preliminary data.</text>
</comment>
<organism evidence="2">
    <name type="scientific">Heliothis virescens</name>
    <name type="common">Tobacco budworm moth</name>
    <dbReference type="NCBI Taxonomy" id="7102"/>
    <lineage>
        <taxon>Eukaryota</taxon>
        <taxon>Metazoa</taxon>
        <taxon>Ecdysozoa</taxon>
        <taxon>Arthropoda</taxon>
        <taxon>Hexapoda</taxon>
        <taxon>Insecta</taxon>
        <taxon>Pterygota</taxon>
        <taxon>Neoptera</taxon>
        <taxon>Endopterygota</taxon>
        <taxon>Lepidoptera</taxon>
        <taxon>Glossata</taxon>
        <taxon>Ditrysia</taxon>
        <taxon>Noctuoidea</taxon>
        <taxon>Noctuidae</taxon>
        <taxon>Heliothinae</taxon>
        <taxon>Heliothis</taxon>
    </lineage>
</organism>
<name>A0A2A4K5J6_HELVI</name>